<dbReference type="InterPro" id="IPR009038">
    <property type="entry name" value="GOLD_dom"/>
</dbReference>
<dbReference type="GO" id="GO:0005794">
    <property type="term" value="C:Golgi apparatus"/>
    <property type="evidence" value="ECO:0007669"/>
    <property type="project" value="UniProtKB-SubCell"/>
</dbReference>
<evidence type="ECO:0000313" key="15">
    <source>
        <dbReference type="RefSeq" id="XP_040924236.1"/>
    </source>
</evidence>
<name>A0A8M1H727_BETSP</name>
<accession>A0A8M1H727</accession>
<comment type="similarity">
    <text evidence="4 10">Belongs to the EMP24/GP25L family.</text>
</comment>
<evidence type="ECO:0000256" key="12">
    <source>
        <dbReference type="SAM" id="SignalP"/>
    </source>
</evidence>
<dbReference type="OrthoDB" id="1929172at2759"/>
<keyword evidence="5 10" id="KW-0812">Transmembrane</keyword>
<feature type="domain" description="GOLD" evidence="13">
    <location>
        <begin position="30"/>
        <end position="110"/>
    </location>
</feature>
<evidence type="ECO:0000256" key="7">
    <source>
        <dbReference type="ARBA" id="ARBA00022824"/>
    </source>
</evidence>
<evidence type="ECO:0000256" key="8">
    <source>
        <dbReference type="ARBA" id="ARBA00022989"/>
    </source>
</evidence>
<organism evidence="14 15">
    <name type="scientific">Betta splendens</name>
    <name type="common">Siamese fighting fish</name>
    <dbReference type="NCBI Taxonomy" id="158456"/>
    <lineage>
        <taxon>Eukaryota</taxon>
        <taxon>Metazoa</taxon>
        <taxon>Chordata</taxon>
        <taxon>Craniata</taxon>
        <taxon>Vertebrata</taxon>
        <taxon>Euteleostomi</taxon>
        <taxon>Actinopterygii</taxon>
        <taxon>Neopterygii</taxon>
        <taxon>Teleostei</taxon>
        <taxon>Neoteleostei</taxon>
        <taxon>Acanthomorphata</taxon>
        <taxon>Anabantaria</taxon>
        <taxon>Anabantiformes</taxon>
        <taxon>Anabantoidei</taxon>
        <taxon>Osphronemidae</taxon>
        <taxon>Betta</taxon>
    </lineage>
</organism>
<dbReference type="PANTHER" id="PTHR22811">
    <property type="entry name" value="TRANSMEMBRANE EMP24 DOMAIN-CONTAINING PROTEIN"/>
    <property type="match status" value="1"/>
</dbReference>
<keyword evidence="6 12" id="KW-0732">Signal</keyword>
<dbReference type="GO" id="GO:0005789">
    <property type="term" value="C:endoplasmic reticulum membrane"/>
    <property type="evidence" value="ECO:0007669"/>
    <property type="project" value="UniProtKB-SubCell"/>
</dbReference>
<dbReference type="Pfam" id="PF01105">
    <property type="entry name" value="EMP24_GP25L"/>
    <property type="match status" value="1"/>
</dbReference>
<evidence type="ECO:0000256" key="11">
    <source>
        <dbReference type="SAM" id="Phobius"/>
    </source>
</evidence>
<dbReference type="GeneID" id="114844516"/>
<gene>
    <name evidence="15" type="primary">LOC114844516</name>
</gene>
<dbReference type="RefSeq" id="XP_040924236.1">
    <property type="nucleotide sequence ID" value="XM_041068302.2"/>
</dbReference>
<dbReference type="InterPro" id="IPR015720">
    <property type="entry name" value="Emp24-like"/>
</dbReference>
<evidence type="ECO:0000259" key="13">
    <source>
        <dbReference type="PROSITE" id="PS50866"/>
    </source>
</evidence>
<feature type="signal peptide" evidence="12">
    <location>
        <begin position="1"/>
        <end position="20"/>
    </location>
</feature>
<keyword evidence="8 11" id="KW-1133">Transmembrane helix</keyword>
<dbReference type="SMART" id="SM01190">
    <property type="entry name" value="EMP24_GP25L"/>
    <property type="match status" value="1"/>
</dbReference>
<evidence type="ECO:0000313" key="14">
    <source>
        <dbReference type="Proteomes" id="UP000515150"/>
    </source>
</evidence>
<dbReference type="KEGG" id="bspl:114844516"/>
<evidence type="ECO:0000256" key="1">
    <source>
        <dbReference type="ARBA" id="ARBA00004115"/>
    </source>
</evidence>
<dbReference type="Proteomes" id="UP000515150">
    <property type="component" value="Chromosome 2"/>
</dbReference>
<reference evidence="15" key="1">
    <citation type="submission" date="2025-08" db="UniProtKB">
        <authorList>
            <consortium name="RefSeq"/>
        </authorList>
    </citation>
    <scope>IDENTIFICATION</scope>
</reference>
<protein>
    <submittedName>
        <fullName evidence="15">Transmembrane emp24 domain-containing protein 2-like</fullName>
    </submittedName>
</protein>
<dbReference type="AlphaFoldDB" id="A0A8M1H727"/>
<evidence type="ECO:0000256" key="9">
    <source>
        <dbReference type="ARBA" id="ARBA00023136"/>
    </source>
</evidence>
<evidence type="ECO:0000256" key="3">
    <source>
        <dbReference type="ARBA" id="ARBA00004619"/>
    </source>
</evidence>
<dbReference type="SUPFAM" id="SSF101576">
    <property type="entry name" value="Supernatant protein factor (SPF), C-terminal domain"/>
    <property type="match status" value="1"/>
</dbReference>
<evidence type="ECO:0000256" key="2">
    <source>
        <dbReference type="ARBA" id="ARBA00004151"/>
    </source>
</evidence>
<evidence type="ECO:0000256" key="6">
    <source>
        <dbReference type="ARBA" id="ARBA00022729"/>
    </source>
</evidence>
<feature type="chain" id="PRO_5035436066" evidence="12">
    <location>
        <begin position="21"/>
        <end position="229"/>
    </location>
</feature>
<sequence length="229" mass="25780">MFTVFEPVLLLAVLSAAASGYFVSIDAHAEECFYEKVISGTKMGFMFEIAGGSLLDIDVEITGPDGKQIYKAHRKSGGKYSEAAHVDGTYKCCFRNKMSTPKIVMFSIDIGKAPKGQHMETEADRNKLEMINKLARVMTAVQREQEYLEVRERVHRVKNDNTNSQLVLWSFFKALVLMTMTLGQIFYLKRFFEVPSGLVHLNDPVSSTVFSPTRMAIYNPIHSVTVFSV</sequence>
<feature type="transmembrane region" description="Helical" evidence="11">
    <location>
        <begin position="166"/>
        <end position="188"/>
    </location>
</feature>
<evidence type="ECO:0000256" key="4">
    <source>
        <dbReference type="ARBA" id="ARBA00007104"/>
    </source>
</evidence>
<dbReference type="InterPro" id="IPR036598">
    <property type="entry name" value="GOLD_dom_sf"/>
</dbReference>
<comment type="subcellular location">
    <subcellularLocation>
        <location evidence="1">Endoplasmic reticulum membrane</location>
        <topology evidence="1">Single-pass type I membrane protein</topology>
    </subcellularLocation>
    <subcellularLocation>
        <location evidence="2">Endoplasmic reticulum-Golgi intermediate compartment membrane</location>
        <topology evidence="2">Single-pass type I membrane protein</topology>
    </subcellularLocation>
    <subcellularLocation>
        <location evidence="3">Golgi apparatus</location>
        <location evidence="3">cis-Golgi network membrane</location>
        <topology evidence="3">Single-pass type I membrane protein</topology>
    </subcellularLocation>
    <subcellularLocation>
        <location evidence="10">Membrane</location>
        <topology evidence="10">Single-pass type I membrane protein</topology>
    </subcellularLocation>
</comment>
<keyword evidence="14" id="KW-1185">Reference proteome</keyword>
<evidence type="ECO:0000256" key="10">
    <source>
        <dbReference type="RuleBase" id="RU003827"/>
    </source>
</evidence>
<proteinExistence type="inferred from homology"/>
<evidence type="ECO:0000256" key="5">
    <source>
        <dbReference type="ARBA" id="ARBA00022692"/>
    </source>
</evidence>
<dbReference type="GO" id="GO:0033116">
    <property type="term" value="C:endoplasmic reticulum-Golgi intermediate compartment membrane"/>
    <property type="evidence" value="ECO:0007669"/>
    <property type="project" value="UniProtKB-SubCell"/>
</dbReference>
<dbReference type="PROSITE" id="PS50866">
    <property type="entry name" value="GOLD"/>
    <property type="match status" value="1"/>
</dbReference>
<keyword evidence="9 11" id="KW-0472">Membrane</keyword>
<keyword evidence="7" id="KW-0256">Endoplasmic reticulum</keyword>